<dbReference type="PROSITE" id="PS50928">
    <property type="entry name" value="ABC_TM1"/>
    <property type="match status" value="1"/>
</dbReference>
<reference evidence="9 10" key="1">
    <citation type="submission" date="2019-06" db="EMBL/GenBank/DDBJ databases">
        <title>Sequencing the genomes of 1000 actinobacteria strains.</title>
        <authorList>
            <person name="Klenk H.-P."/>
        </authorList>
    </citation>
    <scope>NUCLEOTIDE SEQUENCE [LARGE SCALE GENOMIC DNA]</scope>
    <source>
        <strain evidence="9 10">DSM 26477</strain>
    </source>
</reference>
<keyword evidence="10" id="KW-1185">Reference proteome</keyword>
<gene>
    <name evidence="9" type="ORF">FB562_2336</name>
</gene>
<dbReference type="SUPFAM" id="SSF161098">
    <property type="entry name" value="MetI-like"/>
    <property type="match status" value="1"/>
</dbReference>
<dbReference type="InterPro" id="IPR000515">
    <property type="entry name" value="MetI-like"/>
</dbReference>
<dbReference type="GO" id="GO:0005886">
    <property type="term" value="C:plasma membrane"/>
    <property type="evidence" value="ECO:0007669"/>
    <property type="project" value="UniProtKB-SubCell"/>
</dbReference>
<accession>A0A542YA07</accession>
<proteinExistence type="inferred from homology"/>
<dbReference type="Proteomes" id="UP000317998">
    <property type="component" value="Unassembled WGS sequence"/>
</dbReference>
<dbReference type="PANTHER" id="PTHR30151:SF20">
    <property type="entry name" value="ABC TRANSPORTER PERMEASE PROTEIN HI_0355-RELATED"/>
    <property type="match status" value="1"/>
</dbReference>
<comment type="subcellular location">
    <subcellularLocation>
        <location evidence="1 7">Cell membrane</location>
        <topology evidence="1 7">Multi-pass membrane protein</topology>
    </subcellularLocation>
</comment>
<evidence type="ECO:0000313" key="10">
    <source>
        <dbReference type="Proteomes" id="UP000317998"/>
    </source>
</evidence>
<keyword evidence="5 7" id="KW-1133">Transmembrane helix</keyword>
<feature type="transmembrane region" description="Helical" evidence="7">
    <location>
        <begin position="103"/>
        <end position="125"/>
    </location>
</feature>
<dbReference type="InterPro" id="IPR035906">
    <property type="entry name" value="MetI-like_sf"/>
</dbReference>
<dbReference type="RefSeq" id="WP_221625414.1">
    <property type="nucleotide sequence ID" value="NZ_VFOM01000003.1"/>
</dbReference>
<feature type="transmembrane region" description="Helical" evidence="7">
    <location>
        <begin position="190"/>
        <end position="214"/>
    </location>
</feature>
<feature type="domain" description="ABC transmembrane type-1" evidence="8">
    <location>
        <begin position="65"/>
        <end position="245"/>
    </location>
</feature>
<protein>
    <submittedName>
        <fullName evidence="9">NitT/TauT family transport system permease protein</fullName>
    </submittedName>
</protein>
<dbReference type="GO" id="GO:0055085">
    <property type="term" value="P:transmembrane transport"/>
    <property type="evidence" value="ECO:0007669"/>
    <property type="project" value="InterPro"/>
</dbReference>
<evidence type="ECO:0000259" key="8">
    <source>
        <dbReference type="PROSITE" id="PS50928"/>
    </source>
</evidence>
<keyword evidence="3" id="KW-1003">Cell membrane</keyword>
<comment type="caution">
    <text evidence="9">The sequence shown here is derived from an EMBL/GenBank/DDBJ whole genome shotgun (WGS) entry which is preliminary data.</text>
</comment>
<evidence type="ECO:0000256" key="3">
    <source>
        <dbReference type="ARBA" id="ARBA00022475"/>
    </source>
</evidence>
<name>A0A542YA07_9MICO</name>
<dbReference type="CDD" id="cd06261">
    <property type="entry name" value="TM_PBP2"/>
    <property type="match status" value="1"/>
</dbReference>
<feature type="transmembrane region" description="Helical" evidence="7">
    <location>
        <begin position="226"/>
        <end position="248"/>
    </location>
</feature>
<sequence length="257" mass="27439">MTSDVLTAERVRPLLVGGASLALGVAAWWALAEFSQIPAYILPSPGEVIDRAVGLASTGSLQLHTAQTLAEVGQGAVIGVVIGVLLAMVFYHVPFINRLLMPIIVVAQVTPKISIAPLIVLWIGLGIASKITLVALVVFYPILINMLARLQSMPSTMRDLARITGMGPVRRAFRIEFPYTFPAIAAGLKIGLLAGVTAAVIGEFIGATAGLGYIEKQGQDNDDIRLVMVALFLLSIIGYLLWALVGAIEKRVVRRFN</sequence>
<evidence type="ECO:0000313" key="9">
    <source>
        <dbReference type="EMBL" id="TQL44929.1"/>
    </source>
</evidence>
<evidence type="ECO:0000256" key="4">
    <source>
        <dbReference type="ARBA" id="ARBA00022692"/>
    </source>
</evidence>
<keyword evidence="2 7" id="KW-0813">Transport</keyword>
<evidence type="ECO:0000256" key="2">
    <source>
        <dbReference type="ARBA" id="ARBA00022448"/>
    </source>
</evidence>
<dbReference type="Pfam" id="PF00528">
    <property type="entry name" value="BPD_transp_1"/>
    <property type="match status" value="1"/>
</dbReference>
<evidence type="ECO:0000256" key="7">
    <source>
        <dbReference type="RuleBase" id="RU363032"/>
    </source>
</evidence>
<dbReference type="Gene3D" id="1.10.3720.10">
    <property type="entry name" value="MetI-like"/>
    <property type="match status" value="1"/>
</dbReference>
<feature type="transmembrane region" description="Helical" evidence="7">
    <location>
        <begin position="12"/>
        <end position="31"/>
    </location>
</feature>
<evidence type="ECO:0000256" key="5">
    <source>
        <dbReference type="ARBA" id="ARBA00022989"/>
    </source>
</evidence>
<organism evidence="9 10">
    <name type="scientific">Homoserinimonas aerilata</name>
    <dbReference type="NCBI Taxonomy" id="1162970"/>
    <lineage>
        <taxon>Bacteria</taxon>
        <taxon>Bacillati</taxon>
        <taxon>Actinomycetota</taxon>
        <taxon>Actinomycetes</taxon>
        <taxon>Micrococcales</taxon>
        <taxon>Microbacteriaceae</taxon>
        <taxon>Homoserinimonas</taxon>
    </lineage>
</organism>
<feature type="transmembrane region" description="Helical" evidence="7">
    <location>
        <begin position="72"/>
        <end position="91"/>
    </location>
</feature>
<dbReference type="AlphaFoldDB" id="A0A542YA07"/>
<dbReference type="EMBL" id="VFOM01000003">
    <property type="protein sequence ID" value="TQL44929.1"/>
    <property type="molecule type" value="Genomic_DNA"/>
</dbReference>
<keyword evidence="4 7" id="KW-0812">Transmembrane</keyword>
<comment type="similarity">
    <text evidence="7">Belongs to the binding-protein-dependent transport system permease family.</text>
</comment>
<evidence type="ECO:0000256" key="1">
    <source>
        <dbReference type="ARBA" id="ARBA00004651"/>
    </source>
</evidence>
<evidence type="ECO:0000256" key="6">
    <source>
        <dbReference type="ARBA" id="ARBA00023136"/>
    </source>
</evidence>
<keyword evidence="6 7" id="KW-0472">Membrane</keyword>
<dbReference type="PANTHER" id="PTHR30151">
    <property type="entry name" value="ALKANE SULFONATE ABC TRANSPORTER-RELATED, MEMBRANE SUBUNIT"/>
    <property type="match status" value="1"/>
</dbReference>
<feature type="transmembrane region" description="Helical" evidence="7">
    <location>
        <begin position="131"/>
        <end position="148"/>
    </location>
</feature>